<protein>
    <submittedName>
        <fullName evidence="1">BLTX831</fullName>
    </submittedName>
</protein>
<accession>A0A076L0H0</accession>
<proteinExistence type="evidence at transcript level"/>
<organism evidence="1">
    <name type="scientific">Nephila pilipes</name>
    <name type="common">Giant wood spider</name>
    <name type="synonym">Nephila maculata</name>
    <dbReference type="NCBI Taxonomy" id="299642"/>
    <lineage>
        <taxon>Eukaryota</taxon>
        <taxon>Metazoa</taxon>
        <taxon>Ecdysozoa</taxon>
        <taxon>Arthropoda</taxon>
        <taxon>Chelicerata</taxon>
        <taxon>Arachnida</taxon>
        <taxon>Araneae</taxon>
        <taxon>Araneomorphae</taxon>
        <taxon>Entelegynae</taxon>
        <taxon>Araneoidea</taxon>
        <taxon>Nephilidae</taxon>
        <taxon>Nephila</taxon>
    </lineage>
</organism>
<dbReference type="AlphaFoldDB" id="A0A076L0H0"/>
<sequence>MGCKIFSQSWTLQTLPCSNLLCYWNC</sequence>
<dbReference type="EMBL" id="KF433806">
    <property type="protein sequence ID" value="AII98127.1"/>
    <property type="molecule type" value="mRNA"/>
</dbReference>
<evidence type="ECO:0000313" key="1">
    <source>
        <dbReference type="EMBL" id="AII98127.1"/>
    </source>
</evidence>
<reference evidence="1" key="1">
    <citation type="submission" date="2013-07" db="EMBL/GenBank/DDBJ databases">
        <title>Nephila pilipes venom gland.</title>
        <authorList>
            <person name="Huo L.J."/>
        </authorList>
    </citation>
    <scope>NUCLEOTIDE SEQUENCE</scope>
    <source>
        <tissue evidence="1">Venom gland</tissue>
    </source>
</reference>
<name>A0A076L0H0_NEPPI</name>